<evidence type="ECO:0000313" key="5">
    <source>
        <dbReference type="Proteomes" id="UP000594638"/>
    </source>
</evidence>
<dbReference type="InterPro" id="IPR037104">
    <property type="entry name" value="Annexin_sf"/>
</dbReference>
<dbReference type="Pfam" id="PF00191">
    <property type="entry name" value="Annexin"/>
    <property type="match status" value="1"/>
</dbReference>
<dbReference type="GO" id="GO:0009651">
    <property type="term" value="P:response to salt stress"/>
    <property type="evidence" value="ECO:0007669"/>
    <property type="project" value="TreeGrafter"/>
</dbReference>
<protein>
    <submittedName>
        <fullName evidence="4">Annexin D5</fullName>
    </submittedName>
</protein>
<dbReference type="GO" id="GO:0009414">
    <property type="term" value="P:response to water deprivation"/>
    <property type="evidence" value="ECO:0007669"/>
    <property type="project" value="TreeGrafter"/>
</dbReference>
<dbReference type="GO" id="GO:0009409">
    <property type="term" value="P:response to cold"/>
    <property type="evidence" value="ECO:0007669"/>
    <property type="project" value="TreeGrafter"/>
</dbReference>
<dbReference type="InterPro" id="IPR018502">
    <property type="entry name" value="Annexin_repeat"/>
</dbReference>
<accession>A0A8S0VFD8</accession>
<dbReference type="GO" id="GO:0005544">
    <property type="term" value="F:calcium-dependent phospholipid binding"/>
    <property type="evidence" value="ECO:0007669"/>
    <property type="project" value="InterPro"/>
</dbReference>
<dbReference type="GO" id="GO:0001786">
    <property type="term" value="F:phosphatidylserine binding"/>
    <property type="evidence" value="ECO:0007669"/>
    <property type="project" value="TreeGrafter"/>
</dbReference>
<evidence type="ECO:0000313" key="4">
    <source>
        <dbReference type="EMBL" id="CAA3031081.1"/>
    </source>
</evidence>
<dbReference type="GO" id="GO:0009408">
    <property type="term" value="P:response to heat"/>
    <property type="evidence" value="ECO:0007669"/>
    <property type="project" value="TreeGrafter"/>
</dbReference>
<name>A0A8S0VFD8_OLEEU</name>
<dbReference type="Proteomes" id="UP000594638">
    <property type="component" value="Unassembled WGS sequence"/>
</dbReference>
<evidence type="ECO:0000256" key="3">
    <source>
        <dbReference type="ARBA" id="ARBA00023216"/>
    </source>
</evidence>
<dbReference type="EMBL" id="CACTIH010009418">
    <property type="protein sequence ID" value="CAA3031081.1"/>
    <property type="molecule type" value="Genomic_DNA"/>
</dbReference>
<dbReference type="AlphaFoldDB" id="A0A8S0VFD8"/>
<dbReference type="SUPFAM" id="SSF47874">
    <property type="entry name" value="Annexin"/>
    <property type="match status" value="1"/>
</dbReference>
<keyword evidence="3" id="KW-0041">Annexin</keyword>
<reference evidence="4 5" key="1">
    <citation type="submission" date="2019-12" db="EMBL/GenBank/DDBJ databases">
        <authorList>
            <person name="Alioto T."/>
            <person name="Alioto T."/>
            <person name="Gomez Garrido J."/>
        </authorList>
    </citation>
    <scope>NUCLEOTIDE SEQUENCE [LARGE SCALE GENOMIC DNA]</scope>
</reference>
<dbReference type="GO" id="GO:0005886">
    <property type="term" value="C:plasma membrane"/>
    <property type="evidence" value="ECO:0007669"/>
    <property type="project" value="TreeGrafter"/>
</dbReference>
<dbReference type="GO" id="GO:0005509">
    <property type="term" value="F:calcium ion binding"/>
    <property type="evidence" value="ECO:0007669"/>
    <property type="project" value="InterPro"/>
</dbReference>
<evidence type="ECO:0000256" key="1">
    <source>
        <dbReference type="ARBA" id="ARBA00007831"/>
    </source>
</evidence>
<keyword evidence="5" id="KW-1185">Reference proteome</keyword>
<evidence type="ECO:0000256" key="2">
    <source>
        <dbReference type="ARBA" id="ARBA00022737"/>
    </source>
</evidence>
<dbReference type="PANTHER" id="PTHR10502:SF102">
    <property type="entry name" value="ANNEXIN B11"/>
    <property type="match status" value="1"/>
</dbReference>
<dbReference type="GO" id="GO:0005737">
    <property type="term" value="C:cytoplasm"/>
    <property type="evidence" value="ECO:0007669"/>
    <property type="project" value="TreeGrafter"/>
</dbReference>
<comment type="similarity">
    <text evidence="1">Belongs to the annexin family.</text>
</comment>
<dbReference type="OrthoDB" id="37886at2759"/>
<organism evidence="4 5">
    <name type="scientific">Olea europaea subsp. europaea</name>
    <dbReference type="NCBI Taxonomy" id="158383"/>
    <lineage>
        <taxon>Eukaryota</taxon>
        <taxon>Viridiplantae</taxon>
        <taxon>Streptophyta</taxon>
        <taxon>Embryophyta</taxon>
        <taxon>Tracheophyta</taxon>
        <taxon>Spermatophyta</taxon>
        <taxon>Magnoliopsida</taxon>
        <taxon>eudicotyledons</taxon>
        <taxon>Gunneridae</taxon>
        <taxon>Pentapetalae</taxon>
        <taxon>asterids</taxon>
        <taxon>lamiids</taxon>
        <taxon>Lamiales</taxon>
        <taxon>Oleaceae</taxon>
        <taxon>Oleeae</taxon>
        <taxon>Olea</taxon>
    </lineage>
</organism>
<dbReference type="PANTHER" id="PTHR10502">
    <property type="entry name" value="ANNEXIN"/>
    <property type="match status" value="1"/>
</dbReference>
<keyword evidence="2" id="KW-0677">Repeat</keyword>
<gene>
    <name evidence="4" type="ORF">OLEA9_A028489</name>
</gene>
<dbReference type="PROSITE" id="PS51897">
    <property type="entry name" value="ANNEXIN_2"/>
    <property type="match status" value="1"/>
</dbReference>
<dbReference type="Gene3D" id="1.10.220.10">
    <property type="entry name" value="Annexin"/>
    <property type="match status" value="1"/>
</dbReference>
<sequence>LLACISTMHYEGPEVDQVMAKANAKSLYKAGEKKLGTDEKIFICIFSKRSRPQLAPISSVYQSKYGKSLKKFYCFLSSFCLSFPMSVH</sequence>
<feature type="non-terminal residue" evidence="4">
    <location>
        <position position="1"/>
    </location>
</feature>
<comment type="caution">
    <text evidence="4">The sequence shown here is derived from an EMBL/GenBank/DDBJ whole genome shotgun (WGS) entry which is preliminary data.</text>
</comment>
<proteinExistence type="inferred from homology"/>